<accession>A0A6G0HZK2</accession>
<reference evidence="2 3" key="1">
    <citation type="submission" date="2019-07" db="EMBL/GenBank/DDBJ databases">
        <title>Chromosome genome assembly for large yellow croaker.</title>
        <authorList>
            <person name="Xiao S."/>
        </authorList>
    </citation>
    <scope>NUCLEOTIDE SEQUENCE [LARGE SCALE GENOMIC DNA]</scope>
    <source>
        <strain evidence="2">JMULYC20181020</strain>
        <tissue evidence="2">Muscle</tissue>
    </source>
</reference>
<dbReference type="Proteomes" id="UP000424527">
    <property type="component" value="Unassembled WGS sequence"/>
</dbReference>
<feature type="compositionally biased region" description="Basic residues" evidence="1">
    <location>
        <begin position="141"/>
        <end position="152"/>
    </location>
</feature>
<feature type="region of interest" description="Disordered" evidence="1">
    <location>
        <begin position="119"/>
        <end position="166"/>
    </location>
</feature>
<dbReference type="EMBL" id="REGW02000017">
    <property type="protein sequence ID" value="KAE8284669.1"/>
    <property type="molecule type" value="Genomic_DNA"/>
</dbReference>
<name>A0A6G0HZK2_LARCR</name>
<feature type="compositionally biased region" description="Basic and acidic residues" evidence="1">
    <location>
        <begin position="129"/>
        <end position="140"/>
    </location>
</feature>
<sequence>MEGDDRVLQKRINAHPLFLPLLLRRLCHIRIVDETLALNASDSDLLEEISNTPEVPETISVAGNPRRAATTAALRRPDPPASEIIHLGQLQCHRAFSTSRAQGEIPSPSPVRHRRLQTLLSNPIQTRQRPAEPPRGDFTRATRRAPSSHRHSRLDSRQPETVSHSS</sequence>
<keyword evidence="3" id="KW-1185">Reference proteome</keyword>
<feature type="compositionally biased region" description="Polar residues" evidence="1">
    <location>
        <begin position="119"/>
        <end position="128"/>
    </location>
</feature>
<dbReference type="AlphaFoldDB" id="A0A6G0HZK2"/>
<gene>
    <name evidence="2" type="ORF">D5F01_LYC18007</name>
</gene>
<evidence type="ECO:0000313" key="2">
    <source>
        <dbReference type="EMBL" id="KAE8284669.1"/>
    </source>
</evidence>
<proteinExistence type="predicted"/>
<protein>
    <submittedName>
        <fullName evidence="2">Uncharacterized protein</fullName>
    </submittedName>
</protein>
<organism evidence="2 3">
    <name type="scientific">Larimichthys crocea</name>
    <name type="common">Large yellow croaker</name>
    <name type="synonym">Pseudosciaena crocea</name>
    <dbReference type="NCBI Taxonomy" id="215358"/>
    <lineage>
        <taxon>Eukaryota</taxon>
        <taxon>Metazoa</taxon>
        <taxon>Chordata</taxon>
        <taxon>Craniata</taxon>
        <taxon>Vertebrata</taxon>
        <taxon>Euteleostomi</taxon>
        <taxon>Actinopterygii</taxon>
        <taxon>Neopterygii</taxon>
        <taxon>Teleostei</taxon>
        <taxon>Neoteleostei</taxon>
        <taxon>Acanthomorphata</taxon>
        <taxon>Eupercaria</taxon>
        <taxon>Sciaenidae</taxon>
        <taxon>Larimichthys</taxon>
    </lineage>
</organism>
<comment type="caution">
    <text evidence="2">The sequence shown here is derived from an EMBL/GenBank/DDBJ whole genome shotgun (WGS) entry which is preliminary data.</text>
</comment>
<evidence type="ECO:0000313" key="3">
    <source>
        <dbReference type="Proteomes" id="UP000424527"/>
    </source>
</evidence>
<evidence type="ECO:0000256" key="1">
    <source>
        <dbReference type="SAM" id="MobiDB-lite"/>
    </source>
</evidence>